<dbReference type="AlphaFoldDB" id="A0A0G4QCV5"/>
<dbReference type="Proteomes" id="UP000183920">
    <property type="component" value="Unassembled WGS sequence"/>
</dbReference>
<evidence type="ECO:0000256" key="1">
    <source>
        <dbReference type="SAM" id="Phobius"/>
    </source>
</evidence>
<gene>
    <name evidence="2" type="ORF">BN1804_02481</name>
</gene>
<keyword evidence="1" id="KW-1133">Transmembrane helix</keyword>
<keyword evidence="1" id="KW-0472">Membrane</keyword>
<name>A0A0G4QCV5_9GAMM</name>
<evidence type="ECO:0000313" key="2">
    <source>
        <dbReference type="EMBL" id="CRL63434.1"/>
    </source>
</evidence>
<protein>
    <submittedName>
        <fullName evidence="2">Uncharacterized protein</fullName>
    </submittedName>
</protein>
<keyword evidence="1" id="KW-0812">Transmembrane</keyword>
<organism evidence="2 3">
    <name type="scientific">Proteus penneri</name>
    <dbReference type="NCBI Taxonomy" id="102862"/>
    <lineage>
        <taxon>Bacteria</taxon>
        <taxon>Pseudomonadati</taxon>
        <taxon>Pseudomonadota</taxon>
        <taxon>Gammaproteobacteria</taxon>
        <taxon>Enterobacterales</taxon>
        <taxon>Morganellaceae</taxon>
        <taxon>Proteus</taxon>
    </lineage>
</organism>
<accession>A0A0G4QCV5</accession>
<feature type="transmembrane region" description="Helical" evidence="1">
    <location>
        <begin position="16"/>
        <end position="37"/>
    </location>
</feature>
<evidence type="ECO:0000313" key="3">
    <source>
        <dbReference type="Proteomes" id="UP000183920"/>
    </source>
</evidence>
<sequence>MCVIDNIQNKSESGSILLNTMFILLFFNISFVAIIGYSQSLKADFQRLIQMQQAGQELFVLFEQMTDKLPDYFVANSKIMTRSLLQSEGCQEIEGYVANNVLPEIRLYYWSCY</sequence>
<reference evidence="3" key="1">
    <citation type="submission" date="2015-06" db="EMBL/GenBank/DDBJ databases">
        <authorList>
            <person name="Urmite Genomes"/>
        </authorList>
    </citation>
    <scope>NUCLEOTIDE SEQUENCE [LARGE SCALE GENOMIC DNA]</scope>
    <source>
        <strain evidence="3">CSUR P1867</strain>
    </source>
</reference>
<dbReference type="EMBL" id="CVRY01000005">
    <property type="protein sequence ID" value="CRL63434.1"/>
    <property type="molecule type" value="Genomic_DNA"/>
</dbReference>
<proteinExistence type="predicted"/>